<reference evidence="2 3" key="1">
    <citation type="submission" date="2019-09" db="EMBL/GenBank/DDBJ databases">
        <title>Draft genome of the ectomycorrhizal ascomycete Sphaerosporella brunnea.</title>
        <authorList>
            <consortium name="DOE Joint Genome Institute"/>
            <person name="Benucci G.M."/>
            <person name="Marozzi G."/>
            <person name="Antonielli L."/>
            <person name="Sanchez S."/>
            <person name="Marco P."/>
            <person name="Wang X."/>
            <person name="Falini L.B."/>
            <person name="Barry K."/>
            <person name="Haridas S."/>
            <person name="Lipzen A."/>
            <person name="Labutti K."/>
            <person name="Grigoriev I.V."/>
            <person name="Murat C."/>
            <person name="Martin F."/>
            <person name="Albertini E."/>
            <person name="Donnini D."/>
            <person name="Bonito G."/>
        </authorList>
    </citation>
    <scope>NUCLEOTIDE SEQUENCE [LARGE SCALE GENOMIC DNA]</scope>
    <source>
        <strain evidence="2 3">Sb_GMNB300</strain>
    </source>
</reference>
<protein>
    <submittedName>
        <fullName evidence="2">Uncharacterized protein</fullName>
    </submittedName>
</protein>
<sequence>MTLKAHHFVFPLLCSFLISSATAESWRGEENALADVERRDYKDIDPLYDFCTVMGDYLWSHGGYVGYDNGTKASVPNTYLRQIDLTKRFQLASRDAVPMKILPQPDAVPEISAGTLWGYNGMLYEIMGESEVANIVCVSGRAGE</sequence>
<feature type="chain" id="PRO_5023808228" evidence="1">
    <location>
        <begin position="24"/>
        <end position="144"/>
    </location>
</feature>
<dbReference type="Proteomes" id="UP000326924">
    <property type="component" value="Unassembled WGS sequence"/>
</dbReference>
<name>A0A5J5ELE5_9PEZI</name>
<dbReference type="EMBL" id="VXIS01000231">
    <property type="protein sequence ID" value="KAA8896001.1"/>
    <property type="molecule type" value="Genomic_DNA"/>
</dbReference>
<gene>
    <name evidence="2" type="ORF">FN846DRAFT_893632</name>
</gene>
<comment type="caution">
    <text evidence="2">The sequence shown here is derived from an EMBL/GenBank/DDBJ whole genome shotgun (WGS) entry which is preliminary data.</text>
</comment>
<keyword evidence="3" id="KW-1185">Reference proteome</keyword>
<evidence type="ECO:0000313" key="3">
    <source>
        <dbReference type="Proteomes" id="UP000326924"/>
    </source>
</evidence>
<proteinExistence type="predicted"/>
<keyword evidence="1" id="KW-0732">Signal</keyword>
<dbReference type="InParanoid" id="A0A5J5ELE5"/>
<accession>A0A5J5ELE5</accession>
<evidence type="ECO:0000313" key="2">
    <source>
        <dbReference type="EMBL" id="KAA8896001.1"/>
    </source>
</evidence>
<organism evidence="2 3">
    <name type="scientific">Sphaerosporella brunnea</name>
    <dbReference type="NCBI Taxonomy" id="1250544"/>
    <lineage>
        <taxon>Eukaryota</taxon>
        <taxon>Fungi</taxon>
        <taxon>Dikarya</taxon>
        <taxon>Ascomycota</taxon>
        <taxon>Pezizomycotina</taxon>
        <taxon>Pezizomycetes</taxon>
        <taxon>Pezizales</taxon>
        <taxon>Pyronemataceae</taxon>
        <taxon>Sphaerosporella</taxon>
    </lineage>
</organism>
<dbReference type="AlphaFoldDB" id="A0A5J5ELE5"/>
<evidence type="ECO:0000256" key="1">
    <source>
        <dbReference type="SAM" id="SignalP"/>
    </source>
</evidence>
<feature type="signal peptide" evidence="1">
    <location>
        <begin position="1"/>
        <end position="23"/>
    </location>
</feature>